<dbReference type="InterPro" id="IPR025287">
    <property type="entry name" value="WAK_GUB"/>
</dbReference>
<dbReference type="GO" id="GO:0030247">
    <property type="term" value="F:polysaccharide binding"/>
    <property type="evidence" value="ECO:0007669"/>
    <property type="project" value="InterPro"/>
</dbReference>
<sequence>MQMKLLLWMVVMMVILPSSTVTASSNISLENCPRTCGSVSVPFPFGFGRTECAKNDSFLLECNKTGSLLFGDISISDISLENGTITGLVNSSAYRCWLEDGSDWIFRDGNIAFNKPSNKLAFIISPIHNKFVGLGCDTVAFIAGDYGTTFASGCYAFCTNVT</sequence>
<feature type="domain" description="Wall-associated receptor kinase galacturonan-binding" evidence="7">
    <location>
        <begin position="32"/>
        <end position="86"/>
    </location>
</feature>
<keyword evidence="3 6" id="KW-0732">Signal</keyword>
<proteinExistence type="predicted"/>
<name>A0AAV5MI96_9ROSI</name>
<comment type="caution">
    <text evidence="8">The sequence shown here is derived from an EMBL/GenBank/DDBJ whole genome shotgun (WGS) entry which is preliminary data.</text>
</comment>
<dbReference type="EMBL" id="BPVZ01000313">
    <property type="protein sequence ID" value="GKV49686.1"/>
    <property type="molecule type" value="Genomic_DNA"/>
</dbReference>
<evidence type="ECO:0000256" key="6">
    <source>
        <dbReference type="SAM" id="SignalP"/>
    </source>
</evidence>
<evidence type="ECO:0000256" key="1">
    <source>
        <dbReference type="ARBA" id="ARBA00004167"/>
    </source>
</evidence>
<dbReference type="AlphaFoldDB" id="A0AAV5MI96"/>
<reference evidence="8 9" key="1">
    <citation type="journal article" date="2021" name="Commun. Biol.">
        <title>The genome of Shorea leprosula (Dipterocarpaceae) highlights the ecological relevance of drought in aseasonal tropical rainforests.</title>
        <authorList>
            <person name="Ng K.K.S."/>
            <person name="Kobayashi M.J."/>
            <person name="Fawcett J.A."/>
            <person name="Hatakeyama M."/>
            <person name="Paape T."/>
            <person name="Ng C.H."/>
            <person name="Ang C.C."/>
            <person name="Tnah L.H."/>
            <person name="Lee C.T."/>
            <person name="Nishiyama T."/>
            <person name="Sese J."/>
            <person name="O'Brien M.J."/>
            <person name="Copetti D."/>
            <person name="Mohd Noor M.I."/>
            <person name="Ong R.C."/>
            <person name="Putra M."/>
            <person name="Sireger I.Z."/>
            <person name="Indrioko S."/>
            <person name="Kosugi Y."/>
            <person name="Izuno A."/>
            <person name="Isagi Y."/>
            <person name="Lee S.L."/>
            <person name="Shimizu K.K."/>
        </authorList>
    </citation>
    <scope>NUCLEOTIDE SEQUENCE [LARGE SCALE GENOMIC DNA]</scope>
    <source>
        <strain evidence="8">214</strain>
    </source>
</reference>
<evidence type="ECO:0000256" key="4">
    <source>
        <dbReference type="ARBA" id="ARBA00022989"/>
    </source>
</evidence>
<evidence type="ECO:0000256" key="5">
    <source>
        <dbReference type="ARBA" id="ARBA00023136"/>
    </source>
</evidence>
<evidence type="ECO:0000259" key="7">
    <source>
        <dbReference type="Pfam" id="PF13947"/>
    </source>
</evidence>
<comment type="subcellular location">
    <subcellularLocation>
        <location evidence="1">Membrane</location>
        <topology evidence="1">Single-pass membrane protein</topology>
    </subcellularLocation>
</comment>
<keyword evidence="5" id="KW-0472">Membrane</keyword>
<dbReference type="GO" id="GO:0016020">
    <property type="term" value="C:membrane"/>
    <property type="evidence" value="ECO:0007669"/>
    <property type="project" value="UniProtKB-SubCell"/>
</dbReference>
<organism evidence="8 9">
    <name type="scientific">Rubroshorea leprosula</name>
    <dbReference type="NCBI Taxonomy" id="152421"/>
    <lineage>
        <taxon>Eukaryota</taxon>
        <taxon>Viridiplantae</taxon>
        <taxon>Streptophyta</taxon>
        <taxon>Embryophyta</taxon>
        <taxon>Tracheophyta</taxon>
        <taxon>Spermatophyta</taxon>
        <taxon>Magnoliopsida</taxon>
        <taxon>eudicotyledons</taxon>
        <taxon>Gunneridae</taxon>
        <taxon>Pentapetalae</taxon>
        <taxon>rosids</taxon>
        <taxon>malvids</taxon>
        <taxon>Malvales</taxon>
        <taxon>Dipterocarpaceae</taxon>
        <taxon>Rubroshorea</taxon>
    </lineage>
</organism>
<keyword evidence="4" id="KW-1133">Transmembrane helix</keyword>
<evidence type="ECO:0000256" key="3">
    <source>
        <dbReference type="ARBA" id="ARBA00022729"/>
    </source>
</evidence>
<dbReference type="Proteomes" id="UP001054252">
    <property type="component" value="Unassembled WGS sequence"/>
</dbReference>
<evidence type="ECO:0000256" key="2">
    <source>
        <dbReference type="ARBA" id="ARBA00022692"/>
    </source>
</evidence>
<dbReference type="PANTHER" id="PTHR33491">
    <property type="entry name" value="OSJNBA0016N04.9 PROTEIN"/>
    <property type="match status" value="1"/>
</dbReference>
<gene>
    <name evidence="8" type="ORF">SLEP1_g56424</name>
</gene>
<feature type="chain" id="PRO_5043775294" description="Wall-associated receptor kinase galacturonan-binding domain-containing protein" evidence="6">
    <location>
        <begin position="24"/>
        <end position="162"/>
    </location>
</feature>
<protein>
    <recommendedName>
        <fullName evidence="7">Wall-associated receptor kinase galacturonan-binding domain-containing protein</fullName>
    </recommendedName>
</protein>
<keyword evidence="2" id="KW-0812">Transmembrane</keyword>
<keyword evidence="9" id="KW-1185">Reference proteome</keyword>
<dbReference type="Pfam" id="PF13947">
    <property type="entry name" value="GUB_WAK_bind"/>
    <property type="match status" value="1"/>
</dbReference>
<feature type="signal peptide" evidence="6">
    <location>
        <begin position="1"/>
        <end position="23"/>
    </location>
</feature>
<evidence type="ECO:0000313" key="9">
    <source>
        <dbReference type="Proteomes" id="UP001054252"/>
    </source>
</evidence>
<accession>A0AAV5MI96</accession>
<evidence type="ECO:0000313" key="8">
    <source>
        <dbReference type="EMBL" id="GKV49686.1"/>
    </source>
</evidence>